<feature type="region of interest" description="Disordered" evidence="4">
    <location>
        <begin position="332"/>
        <end position="351"/>
    </location>
</feature>
<dbReference type="Pfam" id="PF04860">
    <property type="entry name" value="Phage_portal"/>
    <property type="match status" value="1"/>
</dbReference>
<dbReference type="InterPro" id="IPR006944">
    <property type="entry name" value="Phage/GTA_portal"/>
</dbReference>
<evidence type="ECO:0000256" key="1">
    <source>
        <dbReference type="ARBA" id="ARBA00022950"/>
    </source>
</evidence>
<proteinExistence type="predicted"/>
<accession>A0A8S5LDN0</accession>
<keyword evidence="3" id="KW-0231">Viral genome packaging</keyword>
<sequence>MIIPMGIVTNLRKALALPAQAAALTPASPWAPSDILRSIVTPDPTVIRITRREAMSLPTIAKARRVICSAVAKSPLVLQKGNEDTGEELPWMSASNGPISPYHRMVWTVDDLLFYGWSLWAVQRDTSGAILAADRVPMEDWQLTAEGQVTYQGLVVDPAEVILIPGIDEGILKYPDALLTGVNLAKGLDKAVRIPIPHTEIKQVGGAPLSDDDKNALIDGWIAARQNPNGAVSFTNQSVEVKTHGTYDSKLLVEGVQSQAVQLAQLTGIPSIVLDAASSDGTMRYSNVEARNAELLDYCLDSFMGPIAARLGQDDVVPPGYSIAFDTSDLVSIPDDRYSGPDDEQGNKRTQ</sequence>
<evidence type="ECO:0000256" key="4">
    <source>
        <dbReference type="SAM" id="MobiDB-lite"/>
    </source>
</evidence>
<keyword evidence="1" id="KW-0118">Viral capsid assembly</keyword>
<keyword evidence="2" id="KW-1160">Virus entry into host cell</keyword>
<dbReference type="Gene3D" id="3.40.140.120">
    <property type="match status" value="1"/>
</dbReference>
<protein>
    <submittedName>
        <fullName evidence="5">Portal Protein</fullName>
    </submittedName>
</protein>
<organism evidence="5">
    <name type="scientific">Siphoviridae sp. ctRlz6</name>
    <dbReference type="NCBI Taxonomy" id="2823581"/>
    <lineage>
        <taxon>Viruses</taxon>
        <taxon>Duplodnaviria</taxon>
        <taxon>Heunggongvirae</taxon>
        <taxon>Uroviricota</taxon>
        <taxon>Caudoviricetes</taxon>
    </lineage>
</organism>
<dbReference type="EMBL" id="BK014691">
    <property type="protein sequence ID" value="DAD68056.1"/>
    <property type="molecule type" value="Genomic_DNA"/>
</dbReference>
<reference evidence="5" key="1">
    <citation type="journal article" date="2021" name="Proc. Natl. Acad. Sci. U.S.A.">
        <title>A Catalog of Tens of Thousands of Viruses from Human Metagenomes Reveals Hidden Associations with Chronic Diseases.</title>
        <authorList>
            <person name="Tisza M.J."/>
            <person name="Buck C.B."/>
        </authorList>
    </citation>
    <scope>NUCLEOTIDE SEQUENCE</scope>
    <source>
        <strain evidence="5">CtRlz6</strain>
    </source>
</reference>
<evidence type="ECO:0000256" key="2">
    <source>
        <dbReference type="ARBA" id="ARBA00023009"/>
    </source>
</evidence>
<keyword evidence="2" id="KW-1162">Viral penetration into host cytoplasm</keyword>
<name>A0A8S5LDN0_9CAUD</name>
<keyword evidence="2" id="KW-1171">Viral genome ejection through host cell envelope</keyword>
<evidence type="ECO:0000313" key="5">
    <source>
        <dbReference type="EMBL" id="DAD68056.1"/>
    </source>
</evidence>
<evidence type="ECO:0000256" key="3">
    <source>
        <dbReference type="ARBA" id="ARBA00023219"/>
    </source>
</evidence>
<keyword evidence="1" id="KW-1188">Viral release from host cell</keyword>
<dbReference type="Gene3D" id="3.30.1120.70">
    <property type="match status" value="1"/>
</dbReference>
<dbReference type="Gene3D" id="1.20.1270.210">
    <property type="match status" value="1"/>
</dbReference>